<dbReference type="Pfam" id="PF07690">
    <property type="entry name" value="MFS_1"/>
    <property type="match status" value="1"/>
</dbReference>
<feature type="transmembrane region" description="Helical" evidence="9">
    <location>
        <begin position="308"/>
        <end position="326"/>
    </location>
</feature>
<feature type="compositionally biased region" description="Acidic residues" evidence="8">
    <location>
        <begin position="495"/>
        <end position="505"/>
    </location>
</feature>
<dbReference type="GO" id="GO:0022857">
    <property type="term" value="F:transmembrane transporter activity"/>
    <property type="evidence" value="ECO:0007669"/>
    <property type="project" value="InterPro"/>
</dbReference>
<keyword evidence="6 9" id="KW-1133">Transmembrane helix</keyword>
<comment type="subcellular location">
    <subcellularLocation>
        <location evidence="1">Cell membrane</location>
        <topology evidence="1">Multi-pass membrane protein</topology>
    </subcellularLocation>
</comment>
<evidence type="ECO:0000256" key="4">
    <source>
        <dbReference type="ARBA" id="ARBA00022475"/>
    </source>
</evidence>
<dbReference type="FunFam" id="1.20.1720.10:FF:000021">
    <property type="entry name" value="Drug resistance transporter, EmrB/QacA subfamily"/>
    <property type="match status" value="1"/>
</dbReference>
<feature type="transmembrane region" description="Helical" evidence="9">
    <location>
        <begin position="338"/>
        <end position="355"/>
    </location>
</feature>
<protein>
    <submittedName>
        <fullName evidence="11">Predicted arabinose efflux permease, MFS family</fullName>
    </submittedName>
</protein>
<feature type="domain" description="Major facilitator superfamily (MFS) profile" evidence="10">
    <location>
        <begin position="20"/>
        <end position="484"/>
    </location>
</feature>
<sequence>MTTPTSRAPGQARPPNPWHALWAMMIGFFMIMVDSTIVAIANPTIMTDLHIGYGTVVWVTSAYLLGYAVVLMVAGRLGDRFGPKNLYLIGLLVFTLASMWCGLSGSAAMLIAARVVQGVGAGVLTPQTLSTITRIFPPQRRGVAVSVWGSTAGVASLVGPLAGGVLVDGLGWEWIFFVNVPIGIAGIALAVWLVPELPTQAHRFDMIGVALSTVGMFCIVFGLQEGEGAHWQPWIWALIVTGIGCMTAFVYWQSVNPREPMIPLQIFGDRDFSLCSIGVAVTSFAATAMMLPLTFYTQSVCGLSPTRSALLIAPMAVANGVFAPFVGRLVDRAHPRPVLGFGFSVLAIALTWLSFEMAPGTPIWRLALPFFVVGVGMAFVWSPLTATATRNVPPELAGTGSAVYNAVRQLGAVLGSAGMAAFMTGRIGAEMPQSSGVDEDRLGLQLPAFLREPFSAAMAQSVLLPAFVTLFGIVAALFLLGAAPSGQRRAAEPPSDGDDAVGEGYDDDDYVEFVLRREPEPAPFAHNGFHVQDAGRVRRVAGPTRRSPRI</sequence>
<proteinExistence type="inferred from homology"/>
<dbReference type="OrthoDB" id="7375466at2"/>
<dbReference type="PANTHER" id="PTHR42718:SF42">
    <property type="entry name" value="EXPORT PROTEIN"/>
    <property type="match status" value="1"/>
</dbReference>
<feature type="transmembrane region" description="Helical" evidence="9">
    <location>
        <begin position="272"/>
        <end position="296"/>
    </location>
</feature>
<evidence type="ECO:0000256" key="7">
    <source>
        <dbReference type="ARBA" id="ARBA00023136"/>
    </source>
</evidence>
<dbReference type="SUPFAM" id="SSF103473">
    <property type="entry name" value="MFS general substrate transporter"/>
    <property type="match status" value="1"/>
</dbReference>
<feature type="transmembrane region" description="Helical" evidence="9">
    <location>
        <begin position="367"/>
        <end position="389"/>
    </location>
</feature>
<feature type="transmembrane region" description="Helical" evidence="9">
    <location>
        <begin position="86"/>
        <end position="111"/>
    </location>
</feature>
<organism evidence="11 12">
    <name type="scientific">Mycobacterium rhizamassiliense</name>
    <dbReference type="NCBI Taxonomy" id="1841860"/>
    <lineage>
        <taxon>Bacteria</taxon>
        <taxon>Bacillati</taxon>
        <taxon>Actinomycetota</taxon>
        <taxon>Actinomycetes</taxon>
        <taxon>Mycobacteriales</taxon>
        <taxon>Mycobacteriaceae</taxon>
        <taxon>Mycobacterium</taxon>
    </lineage>
</organism>
<evidence type="ECO:0000256" key="9">
    <source>
        <dbReference type="SAM" id="Phobius"/>
    </source>
</evidence>
<evidence type="ECO:0000256" key="6">
    <source>
        <dbReference type="ARBA" id="ARBA00022989"/>
    </source>
</evidence>
<dbReference type="InterPro" id="IPR020846">
    <property type="entry name" value="MFS_dom"/>
</dbReference>
<dbReference type="EMBL" id="FUFA01000004">
    <property type="protein sequence ID" value="SPM35555.1"/>
    <property type="molecule type" value="Genomic_DNA"/>
</dbReference>
<dbReference type="InterPro" id="IPR036259">
    <property type="entry name" value="MFS_trans_sf"/>
</dbReference>
<evidence type="ECO:0000256" key="1">
    <source>
        <dbReference type="ARBA" id="ARBA00004651"/>
    </source>
</evidence>
<dbReference type="NCBIfam" id="TIGR00711">
    <property type="entry name" value="efflux_EmrB"/>
    <property type="match status" value="1"/>
</dbReference>
<accession>A0A2U3NVS0</accession>
<feature type="transmembrane region" description="Helical" evidence="9">
    <location>
        <begin position="174"/>
        <end position="194"/>
    </location>
</feature>
<evidence type="ECO:0000256" key="2">
    <source>
        <dbReference type="ARBA" id="ARBA00008537"/>
    </source>
</evidence>
<dbReference type="Proteomes" id="UP000240988">
    <property type="component" value="Unassembled WGS sequence"/>
</dbReference>
<name>A0A2U3NVS0_9MYCO</name>
<evidence type="ECO:0000259" key="10">
    <source>
        <dbReference type="PROSITE" id="PS50850"/>
    </source>
</evidence>
<reference evidence="11 12" key="1">
    <citation type="submission" date="2017-01" db="EMBL/GenBank/DDBJ databases">
        <authorList>
            <consortium name="Urmite Genomes"/>
        </authorList>
    </citation>
    <scope>NUCLEOTIDE SEQUENCE [LARGE SCALE GENOMIC DNA]</scope>
    <source>
        <strain evidence="11 12">AB57</strain>
    </source>
</reference>
<gene>
    <name evidence="11" type="ORF">MRAB57_3380</name>
</gene>
<keyword evidence="7 9" id="KW-0472">Membrane</keyword>
<evidence type="ECO:0000256" key="5">
    <source>
        <dbReference type="ARBA" id="ARBA00022692"/>
    </source>
</evidence>
<dbReference type="InterPro" id="IPR011701">
    <property type="entry name" value="MFS"/>
</dbReference>
<dbReference type="Gene3D" id="1.20.1250.20">
    <property type="entry name" value="MFS general substrate transporter like domains"/>
    <property type="match status" value="1"/>
</dbReference>
<evidence type="ECO:0000256" key="8">
    <source>
        <dbReference type="SAM" id="MobiDB-lite"/>
    </source>
</evidence>
<feature type="transmembrane region" description="Helical" evidence="9">
    <location>
        <begin position="53"/>
        <end position="74"/>
    </location>
</feature>
<feature type="transmembrane region" description="Helical" evidence="9">
    <location>
        <begin position="206"/>
        <end position="223"/>
    </location>
</feature>
<feature type="transmembrane region" description="Helical" evidence="9">
    <location>
        <begin position="20"/>
        <end position="41"/>
    </location>
</feature>
<evidence type="ECO:0000313" key="11">
    <source>
        <dbReference type="EMBL" id="SPM35555.1"/>
    </source>
</evidence>
<dbReference type="STRING" id="1841860.GCA_900157375_03382"/>
<dbReference type="CDD" id="cd17321">
    <property type="entry name" value="MFS_MMR_MDR_like"/>
    <property type="match status" value="1"/>
</dbReference>
<evidence type="ECO:0000256" key="3">
    <source>
        <dbReference type="ARBA" id="ARBA00022448"/>
    </source>
</evidence>
<feature type="transmembrane region" description="Helical" evidence="9">
    <location>
        <begin position="410"/>
        <end position="429"/>
    </location>
</feature>
<comment type="similarity">
    <text evidence="2">Belongs to the major facilitator superfamily. EmrB family.</text>
</comment>
<dbReference type="AlphaFoldDB" id="A0A2U3NVS0"/>
<feature type="transmembrane region" description="Helical" evidence="9">
    <location>
        <begin position="457"/>
        <end position="480"/>
    </location>
</feature>
<dbReference type="PANTHER" id="PTHR42718">
    <property type="entry name" value="MAJOR FACILITATOR SUPERFAMILY MULTIDRUG TRANSPORTER MFSC"/>
    <property type="match status" value="1"/>
</dbReference>
<feature type="transmembrane region" description="Helical" evidence="9">
    <location>
        <begin position="235"/>
        <end position="252"/>
    </location>
</feature>
<keyword evidence="5 9" id="KW-0812">Transmembrane</keyword>
<keyword evidence="4" id="KW-1003">Cell membrane</keyword>
<dbReference type="GO" id="GO:0005886">
    <property type="term" value="C:plasma membrane"/>
    <property type="evidence" value="ECO:0007669"/>
    <property type="project" value="UniProtKB-SubCell"/>
</dbReference>
<feature type="region of interest" description="Disordered" evidence="8">
    <location>
        <begin position="486"/>
        <end position="505"/>
    </location>
</feature>
<dbReference type="PROSITE" id="PS50850">
    <property type="entry name" value="MFS"/>
    <property type="match status" value="1"/>
</dbReference>
<dbReference type="InterPro" id="IPR004638">
    <property type="entry name" value="EmrB-like"/>
</dbReference>
<keyword evidence="12" id="KW-1185">Reference proteome</keyword>
<feature type="transmembrane region" description="Helical" evidence="9">
    <location>
        <begin position="143"/>
        <end position="162"/>
    </location>
</feature>
<evidence type="ECO:0000313" key="12">
    <source>
        <dbReference type="Proteomes" id="UP000240988"/>
    </source>
</evidence>
<keyword evidence="3" id="KW-0813">Transport</keyword>
<dbReference type="Gene3D" id="1.20.1720.10">
    <property type="entry name" value="Multidrug resistance protein D"/>
    <property type="match status" value="1"/>
</dbReference>